<gene>
    <name evidence="1" type="ORF">BpHYR1_034428</name>
</gene>
<protein>
    <submittedName>
        <fullName evidence="1">Uncharacterized protein</fullName>
    </submittedName>
</protein>
<name>A0A3M7TB04_BRAPC</name>
<dbReference type="EMBL" id="REGN01000033">
    <property type="protein sequence ID" value="RNA45068.1"/>
    <property type="molecule type" value="Genomic_DNA"/>
</dbReference>
<keyword evidence="2" id="KW-1185">Reference proteome</keyword>
<comment type="caution">
    <text evidence="1">The sequence shown here is derived from an EMBL/GenBank/DDBJ whole genome shotgun (WGS) entry which is preliminary data.</text>
</comment>
<proteinExistence type="predicted"/>
<accession>A0A3M7TB04</accession>
<dbReference type="Proteomes" id="UP000276133">
    <property type="component" value="Unassembled WGS sequence"/>
</dbReference>
<evidence type="ECO:0000313" key="2">
    <source>
        <dbReference type="Proteomes" id="UP000276133"/>
    </source>
</evidence>
<organism evidence="1 2">
    <name type="scientific">Brachionus plicatilis</name>
    <name type="common">Marine rotifer</name>
    <name type="synonym">Brachionus muelleri</name>
    <dbReference type="NCBI Taxonomy" id="10195"/>
    <lineage>
        <taxon>Eukaryota</taxon>
        <taxon>Metazoa</taxon>
        <taxon>Spiralia</taxon>
        <taxon>Gnathifera</taxon>
        <taxon>Rotifera</taxon>
        <taxon>Eurotatoria</taxon>
        <taxon>Monogononta</taxon>
        <taxon>Pseudotrocha</taxon>
        <taxon>Ploima</taxon>
        <taxon>Brachionidae</taxon>
        <taxon>Brachionus</taxon>
    </lineage>
</organism>
<sequence>MNQILSNKKEFYSLIEDGECKVCDRNDSCILCKNCGHDWNGRKRIKCSFHRDTLFLMDFEFCPKCFSSDIKELALIDMQTVRRIVECRKDDEVKDIMEALEIEGEKRRIRLNQLLHIEY</sequence>
<evidence type="ECO:0000313" key="1">
    <source>
        <dbReference type="EMBL" id="RNA45068.1"/>
    </source>
</evidence>
<dbReference type="OrthoDB" id="5974613at2759"/>
<dbReference type="AlphaFoldDB" id="A0A3M7TB04"/>
<reference evidence="1 2" key="1">
    <citation type="journal article" date="2018" name="Sci. Rep.">
        <title>Genomic signatures of local adaptation to the degree of environmental predictability in rotifers.</title>
        <authorList>
            <person name="Franch-Gras L."/>
            <person name="Hahn C."/>
            <person name="Garcia-Roger E.M."/>
            <person name="Carmona M.J."/>
            <person name="Serra M."/>
            <person name="Gomez A."/>
        </authorList>
    </citation>
    <scope>NUCLEOTIDE SEQUENCE [LARGE SCALE GENOMIC DNA]</scope>
    <source>
        <strain evidence="1">HYR1</strain>
    </source>
</reference>